<keyword evidence="2" id="KW-0963">Cytoplasm</keyword>
<dbReference type="Proteomes" id="UP000256869">
    <property type="component" value="Unassembled WGS sequence"/>
</dbReference>
<evidence type="ECO:0000256" key="2">
    <source>
        <dbReference type="ARBA" id="ARBA00022490"/>
    </source>
</evidence>
<dbReference type="SUPFAM" id="SSF55008">
    <property type="entry name" value="HMA, heavy metal-associated domain"/>
    <property type="match status" value="1"/>
</dbReference>
<dbReference type="NCBIfam" id="NF033795">
    <property type="entry name" value="chaper_CopZ_Bs"/>
    <property type="match status" value="1"/>
</dbReference>
<dbReference type="NCBIfam" id="TIGR00003">
    <property type="entry name" value="copper ion binding protein"/>
    <property type="match status" value="1"/>
</dbReference>
<accession>A0A3D9IX00</accession>
<comment type="subcellular location">
    <subcellularLocation>
        <location evidence="1">Cytoplasm</location>
    </subcellularLocation>
</comment>
<evidence type="ECO:0000313" key="7">
    <source>
        <dbReference type="Proteomes" id="UP000256869"/>
    </source>
</evidence>
<comment type="caution">
    <text evidence="6">The sequence shown here is derived from an EMBL/GenBank/DDBJ whole genome shotgun (WGS) entry which is preliminary data.</text>
</comment>
<dbReference type="InterPro" id="IPR000428">
    <property type="entry name" value="Cu-bd"/>
</dbReference>
<keyword evidence="3" id="KW-0479">Metal-binding</keyword>
<feature type="domain" description="HMA" evidence="5">
    <location>
        <begin position="2"/>
        <end position="66"/>
    </location>
</feature>
<keyword evidence="4" id="KW-0143">Chaperone</keyword>
<keyword evidence="7" id="KW-1185">Reference proteome</keyword>
<dbReference type="EMBL" id="QRDY01000001">
    <property type="protein sequence ID" value="RED66272.1"/>
    <property type="molecule type" value="Genomic_DNA"/>
</dbReference>
<reference evidence="6 7" key="1">
    <citation type="submission" date="2018-07" db="EMBL/GenBank/DDBJ databases">
        <title>Genomic Encyclopedia of Type Strains, Phase III (KMG-III): the genomes of soil and plant-associated and newly described type strains.</title>
        <authorList>
            <person name="Whitman W."/>
        </authorList>
    </citation>
    <scope>NUCLEOTIDE SEQUENCE [LARGE SCALE GENOMIC DNA]</scope>
    <source>
        <strain evidence="6 7">CECT 8236</strain>
    </source>
</reference>
<proteinExistence type="predicted"/>
<dbReference type="CDD" id="cd00371">
    <property type="entry name" value="HMA"/>
    <property type="match status" value="1"/>
</dbReference>
<dbReference type="AlphaFoldDB" id="A0A3D9IX00"/>
<protein>
    <submittedName>
        <fullName evidence="6">Copper chaperone</fullName>
    </submittedName>
</protein>
<dbReference type="InterPro" id="IPR006121">
    <property type="entry name" value="HMA_dom"/>
</dbReference>
<dbReference type="InterPro" id="IPR006122">
    <property type="entry name" value="HMA_Cu_ion-bd"/>
</dbReference>
<evidence type="ECO:0000313" key="6">
    <source>
        <dbReference type="EMBL" id="RED66272.1"/>
    </source>
</evidence>
<dbReference type="PROSITE" id="PS50846">
    <property type="entry name" value="HMA_2"/>
    <property type="match status" value="1"/>
</dbReference>
<dbReference type="GO" id="GO:0006825">
    <property type="term" value="P:copper ion transport"/>
    <property type="evidence" value="ECO:0007669"/>
    <property type="project" value="InterPro"/>
</dbReference>
<dbReference type="Gene3D" id="3.30.70.100">
    <property type="match status" value="1"/>
</dbReference>
<dbReference type="OrthoDB" id="9813965at2"/>
<sequence length="66" mass="6955">MSNVTLNVQGMSCGHCVNSVEGAVNNLGAKAKVDLPTGSVSIEYDEDKVTLVAIREAIEDQGYDVV</sequence>
<evidence type="ECO:0000259" key="5">
    <source>
        <dbReference type="PROSITE" id="PS50846"/>
    </source>
</evidence>
<dbReference type="InterPro" id="IPR049740">
    <property type="entry name" value="CopZ"/>
</dbReference>
<organism evidence="6 7">
    <name type="scientific">Cohnella lupini</name>
    <dbReference type="NCBI Taxonomy" id="1294267"/>
    <lineage>
        <taxon>Bacteria</taxon>
        <taxon>Bacillati</taxon>
        <taxon>Bacillota</taxon>
        <taxon>Bacilli</taxon>
        <taxon>Bacillales</taxon>
        <taxon>Paenibacillaceae</taxon>
        <taxon>Cohnella</taxon>
    </lineage>
</organism>
<gene>
    <name evidence="6" type="ORF">DFP95_101771</name>
</gene>
<evidence type="ECO:0000256" key="4">
    <source>
        <dbReference type="ARBA" id="ARBA00023186"/>
    </source>
</evidence>
<name>A0A3D9IX00_9BACL</name>
<dbReference type="FunFam" id="3.30.70.100:FF:000001">
    <property type="entry name" value="ATPase copper transporting beta"/>
    <property type="match status" value="1"/>
</dbReference>
<dbReference type="PRINTS" id="PR00944">
    <property type="entry name" value="CUEXPORT"/>
</dbReference>
<evidence type="ECO:0000256" key="1">
    <source>
        <dbReference type="ARBA" id="ARBA00004496"/>
    </source>
</evidence>
<dbReference type="GO" id="GO:0005507">
    <property type="term" value="F:copper ion binding"/>
    <property type="evidence" value="ECO:0007669"/>
    <property type="project" value="InterPro"/>
</dbReference>
<dbReference type="Pfam" id="PF00403">
    <property type="entry name" value="HMA"/>
    <property type="match status" value="1"/>
</dbReference>
<dbReference type="InterPro" id="IPR036163">
    <property type="entry name" value="HMA_dom_sf"/>
</dbReference>
<evidence type="ECO:0000256" key="3">
    <source>
        <dbReference type="ARBA" id="ARBA00022723"/>
    </source>
</evidence>
<dbReference type="GO" id="GO:0005737">
    <property type="term" value="C:cytoplasm"/>
    <property type="evidence" value="ECO:0007669"/>
    <property type="project" value="UniProtKB-SubCell"/>
</dbReference>
<dbReference type="RefSeq" id="WP_115991201.1">
    <property type="nucleotide sequence ID" value="NZ_QRDY01000001.1"/>
</dbReference>